<feature type="chain" id="PRO_5042835132" evidence="3">
    <location>
        <begin position="21"/>
        <end position="480"/>
    </location>
</feature>
<dbReference type="CDD" id="cd03784">
    <property type="entry name" value="GT1_Gtf-like"/>
    <property type="match status" value="1"/>
</dbReference>
<evidence type="ECO:0000313" key="5">
    <source>
        <dbReference type="EMBL" id="KAK8937261.1"/>
    </source>
</evidence>
<feature type="signal peptide" evidence="3">
    <location>
        <begin position="1"/>
        <end position="20"/>
    </location>
</feature>
<proteinExistence type="inferred from homology"/>
<accession>A0AAP0BF96</accession>
<dbReference type="AlphaFoldDB" id="A0AAP0BF96"/>
<evidence type="ECO:0000256" key="2">
    <source>
        <dbReference type="ARBA" id="ARBA00022679"/>
    </source>
</evidence>
<comment type="caution">
    <text evidence="5">The sequence shown here is derived from an EMBL/GenBank/DDBJ whole genome shotgun (WGS) entry which is preliminary data.</text>
</comment>
<keyword evidence="3" id="KW-0732">Signal</keyword>
<sequence length="480" mass="52808">MAQGHMIPMVDLARLLAAAGVQVTFITTPVNTARIRPIIDRIERSALPIHFVDLRFPTAEAGLPDGCENIDLIPSRNLFKPFIEALPLLRPQLELYLSAAPPDCIIFDSMNSWAAAAAKDLEIPHLIFHGPSCFYMLCSLLLEKSQILKSIAGDFDPFLIPGLPEPVEVMKAQVTRASDAPGWEKIKERFLAAQESAHGIVINTFEELELSVLEKYKKETGKKLSSNVWSIGPLSISNADVDSLSTRGEASSTDAQWVINWLDSKAPDSVMFVCFGSLVLNPLSQLIEIGRGLEHALSSLSSLSFIWVVKEAAKSEEVEKWLSEFEKKMSVRGMIIRGWAPQVIVLTHVAVGGFMTHCGWNSVLEAVAAGVVMVTWPRYVGDQFINEKLVVDVLKVGVSVGAKVPASLVKEMSGEAQVKGEDVGKAVVRVMDGEREGEERRTRARELGEKARKAMKEGGSSFENLKEIIQFARQTKIVME</sequence>
<keyword evidence="2" id="KW-0808">Transferase</keyword>
<dbReference type="Proteomes" id="UP001418222">
    <property type="component" value="Unassembled WGS sequence"/>
</dbReference>
<keyword evidence="6" id="KW-1185">Reference proteome</keyword>
<feature type="domain" description="Glycosyltransferase N-terminal" evidence="4">
    <location>
        <begin position="2"/>
        <end position="234"/>
    </location>
</feature>
<dbReference type="PANTHER" id="PTHR48047:SF182">
    <property type="entry name" value="GLYCOSYLTRANSFERASE"/>
    <property type="match status" value="1"/>
</dbReference>
<dbReference type="InterPro" id="IPR002213">
    <property type="entry name" value="UDP_glucos_trans"/>
</dbReference>
<protein>
    <submittedName>
        <fullName evidence="5">UDP-glycosyltransferase 73C3</fullName>
    </submittedName>
</protein>
<dbReference type="FunFam" id="3.40.50.2000:FF:000047">
    <property type="entry name" value="Glycosyltransferase"/>
    <property type="match status" value="1"/>
</dbReference>
<evidence type="ECO:0000313" key="6">
    <source>
        <dbReference type="Proteomes" id="UP001418222"/>
    </source>
</evidence>
<dbReference type="SUPFAM" id="SSF53756">
    <property type="entry name" value="UDP-Glycosyltransferase/glycogen phosphorylase"/>
    <property type="match status" value="1"/>
</dbReference>
<dbReference type="Gene3D" id="3.40.50.2000">
    <property type="entry name" value="Glycogen Phosphorylase B"/>
    <property type="match status" value="2"/>
</dbReference>
<name>A0AAP0BF96_9ASPA</name>
<dbReference type="InterPro" id="IPR058980">
    <property type="entry name" value="Glyco_transf_N"/>
</dbReference>
<dbReference type="Pfam" id="PF00201">
    <property type="entry name" value="UDPGT"/>
    <property type="match status" value="1"/>
</dbReference>
<evidence type="ECO:0000259" key="4">
    <source>
        <dbReference type="Pfam" id="PF26168"/>
    </source>
</evidence>
<gene>
    <name evidence="5" type="primary">UGT73C3</name>
    <name evidence="5" type="ORF">KSP39_PZI011956</name>
</gene>
<dbReference type="Pfam" id="PF26168">
    <property type="entry name" value="Glyco_transf_N"/>
    <property type="match status" value="1"/>
</dbReference>
<evidence type="ECO:0000256" key="3">
    <source>
        <dbReference type="SAM" id="SignalP"/>
    </source>
</evidence>
<reference evidence="5 6" key="1">
    <citation type="journal article" date="2022" name="Nat. Plants">
        <title>Genomes of leafy and leafless Platanthera orchids illuminate the evolution of mycoheterotrophy.</title>
        <authorList>
            <person name="Li M.H."/>
            <person name="Liu K.W."/>
            <person name="Li Z."/>
            <person name="Lu H.C."/>
            <person name="Ye Q.L."/>
            <person name="Zhang D."/>
            <person name="Wang J.Y."/>
            <person name="Li Y.F."/>
            <person name="Zhong Z.M."/>
            <person name="Liu X."/>
            <person name="Yu X."/>
            <person name="Liu D.K."/>
            <person name="Tu X.D."/>
            <person name="Liu B."/>
            <person name="Hao Y."/>
            <person name="Liao X.Y."/>
            <person name="Jiang Y.T."/>
            <person name="Sun W.H."/>
            <person name="Chen J."/>
            <person name="Chen Y.Q."/>
            <person name="Ai Y."/>
            <person name="Zhai J.W."/>
            <person name="Wu S.S."/>
            <person name="Zhou Z."/>
            <person name="Hsiao Y.Y."/>
            <person name="Wu W.L."/>
            <person name="Chen Y.Y."/>
            <person name="Lin Y.F."/>
            <person name="Hsu J.L."/>
            <person name="Li C.Y."/>
            <person name="Wang Z.W."/>
            <person name="Zhao X."/>
            <person name="Zhong W.Y."/>
            <person name="Ma X.K."/>
            <person name="Ma L."/>
            <person name="Huang J."/>
            <person name="Chen G.Z."/>
            <person name="Huang M.Z."/>
            <person name="Huang L."/>
            <person name="Peng D.H."/>
            <person name="Luo Y.B."/>
            <person name="Zou S.Q."/>
            <person name="Chen S.P."/>
            <person name="Lan S."/>
            <person name="Tsai W.C."/>
            <person name="Van de Peer Y."/>
            <person name="Liu Z.J."/>
        </authorList>
    </citation>
    <scope>NUCLEOTIDE SEQUENCE [LARGE SCALE GENOMIC DNA]</scope>
    <source>
        <strain evidence="5">Lor287</strain>
    </source>
</reference>
<dbReference type="PANTHER" id="PTHR48047">
    <property type="entry name" value="GLYCOSYLTRANSFERASE"/>
    <property type="match status" value="1"/>
</dbReference>
<comment type="similarity">
    <text evidence="1">Belongs to the UDP-glycosyltransferase family.</text>
</comment>
<organism evidence="5 6">
    <name type="scientific">Platanthera zijinensis</name>
    <dbReference type="NCBI Taxonomy" id="2320716"/>
    <lineage>
        <taxon>Eukaryota</taxon>
        <taxon>Viridiplantae</taxon>
        <taxon>Streptophyta</taxon>
        <taxon>Embryophyta</taxon>
        <taxon>Tracheophyta</taxon>
        <taxon>Spermatophyta</taxon>
        <taxon>Magnoliopsida</taxon>
        <taxon>Liliopsida</taxon>
        <taxon>Asparagales</taxon>
        <taxon>Orchidaceae</taxon>
        <taxon>Orchidoideae</taxon>
        <taxon>Orchideae</taxon>
        <taxon>Orchidinae</taxon>
        <taxon>Platanthera</taxon>
    </lineage>
</organism>
<dbReference type="GO" id="GO:0035251">
    <property type="term" value="F:UDP-glucosyltransferase activity"/>
    <property type="evidence" value="ECO:0007669"/>
    <property type="project" value="TreeGrafter"/>
</dbReference>
<dbReference type="EMBL" id="JBBWWQ010000010">
    <property type="protein sequence ID" value="KAK8937261.1"/>
    <property type="molecule type" value="Genomic_DNA"/>
</dbReference>
<evidence type="ECO:0000256" key="1">
    <source>
        <dbReference type="ARBA" id="ARBA00009995"/>
    </source>
</evidence>